<dbReference type="EC" id="4.1.1.96" evidence="4"/>
<sequence length="146" mass="16035">MQVYLEPGEAVALNAGYLITEVLDIVENGGITTLILDTSAACHMPDVLEMPYRPPLRDSGKPGEKAYSYRLSSCTCLAGDVIGDYSFDRPVEIGQMLCFEDMAIYSMVKNNTFNGIPLPAIAAMDSDGSCRIIKKFSYEDFKSRLS</sequence>
<organism evidence="4">
    <name type="scientific">bioreactor metagenome</name>
    <dbReference type="NCBI Taxonomy" id="1076179"/>
    <lineage>
        <taxon>unclassified sequences</taxon>
        <taxon>metagenomes</taxon>
        <taxon>ecological metagenomes</taxon>
    </lineage>
</organism>
<evidence type="ECO:0000313" key="4">
    <source>
        <dbReference type="EMBL" id="MPN23796.1"/>
    </source>
</evidence>
<protein>
    <submittedName>
        <fullName evidence="4">Carboxynorspermidine/carboxyspermidine decarboxylase</fullName>
        <ecNumber evidence="4">4.1.1.96</ecNumber>
    </submittedName>
</protein>
<keyword evidence="4" id="KW-0456">Lyase</keyword>
<feature type="domain" description="Orn/DAP/Arg decarboxylase 2 C-terminal" evidence="3">
    <location>
        <begin position="14"/>
        <end position="102"/>
    </location>
</feature>
<evidence type="ECO:0000259" key="3">
    <source>
        <dbReference type="Pfam" id="PF00278"/>
    </source>
</evidence>
<dbReference type="PANTHER" id="PTHR43727">
    <property type="entry name" value="DIAMINOPIMELATE DECARBOXYLASE"/>
    <property type="match status" value="1"/>
</dbReference>
<comment type="caution">
    <text evidence="4">The sequence shown here is derived from an EMBL/GenBank/DDBJ whole genome shotgun (WGS) entry which is preliminary data.</text>
</comment>
<accession>A0A645GCE0</accession>
<evidence type="ECO:0000256" key="2">
    <source>
        <dbReference type="ARBA" id="ARBA00022898"/>
    </source>
</evidence>
<dbReference type="Pfam" id="PF00278">
    <property type="entry name" value="Orn_DAP_Arg_deC"/>
    <property type="match status" value="1"/>
</dbReference>
<dbReference type="Gene3D" id="2.40.37.10">
    <property type="entry name" value="Lyase, Ornithine Decarboxylase, Chain A, domain 1"/>
    <property type="match status" value="1"/>
</dbReference>
<evidence type="ECO:0000256" key="1">
    <source>
        <dbReference type="ARBA" id="ARBA00001933"/>
    </source>
</evidence>
<dbReference type="InterPro" id="IPR022643">
    <property type="entry name" value="De-COase2_C"/>
</dbReference>
<dbReference type="GO" id="GO:0008836">
    <property type="term" value="F:diaminopimelate decarboxylase activity"/>
    <property type="evidence" value="ECO:0007669"/>
    <property type="project" value="TreeGrafter"/>
</dbReference>
<dbReference type="PANTHER" id="PTHR43727:SF1">
    <property type="entry name" value="CARBOXYNORSPERMIDINE_CARBOXYSPERMIDINE DECARBOXYLASE"/>
    <property type="match status" value="1"/>
</dbReference>
<gene>
    <name evidence="4" type="primary">nspC_18</name>
    <name evidence="4" type="ORF">SDC9_171189</name>
</gene>
<dbReference type="GO" id="GO:0009089">
    <property type="term" value="P:lysine biosynthetic process via diaminopimelate"/>
    <property type="evidence" value="ECO:0007669"/>
    <property type="project" value="TreeGrafter"/>
</dbReference>
<reference evidence="4" key="1">
    <citation type="submission" date="2019-08" db="EMBL/GenBank/DDBJ databases">
        <authorList>
            <person name="Kucharzyk K."/>
            <person name="Murdoch R.W."/>
            <person name="Higgins S."/>
            <person name="Loffler F."/>
        </authorList>
    </citation>
    <scope>NUCLEOTIDE SEQUENCE</scope>
</reference>
<dbReference type="AlphaFoldDB" id="A0A645GCE0"/>
<comment type="cofactor">
    <cofactor evidence="1">
        <name>pyridoxal 5'-phosphate</name>
        <dbReference type="ChEBI" id="CHEBI:597326"/>
    </cofactor>
</comment>
<keyword evidence="2" id="KW-0663">Pyridoxal phosphate</keyword>
<dbReference type="EMBL" id="VSSQ01072403">
    <property type="protein sequence ID" value="MPN23796.1"/>
    <property type="molecule type" value="Genomic_DNA"/>
</dbReference>
<name>A0A645GCE0_9ZZZZ</name>
<proteinExistence type="predicted"/>
<dbReference type="InterPro" id="IPR009006">
    <property type="entry name" value="Ala_racemase/Decarboxylase_C"/>
</dbReference>
<dbReference type="SUPFAM" id="SSF50621">
    <property type="entry name" value="Alanine racemase C-terminal domain-like"/>
    <property type="match status" value="1"/>
</dbReference>